<feature type="domain" description="Ig-like" evidence="4">
    <location>
        <begin position="217"/>
        <end position="307"/>
    </location>
</feature>
<dbReference type="Pfam" id="PF00041">
    <property type="entry name" value="fn3"/>
    <property type="match status" value="1"/>
</dbReference>
<keyword evidence="6" id="KW-1185">Reference proteome</keyword>
<accession>A0ABM1M358</accession>
<dbReference type="SMART" id="SM00060">
    <property type="entry name" value="FN3"/>
    <property type="match status" value="1"/>
</dbReference>
<keyword evidence="2" id="KW-1133">Transmembrane helix</keyword>
<dbReference type="PROSITE" id="PS50853">
    <property type="entry name" value="FN3"/>
    <property type="match status" value="1"/>
</dbReference>
<reference evidence="7" key="1">
    <citation type="submission" date="2025-08" db="UniProtKB">
        <authorList>
            <consortium name="RefSeq"/>
        </authorList>
    </citation>
    <scope>IDENTIFICATION</scope>
    <source>
        <tissue evidence="7">Whole Larva</tissue>
    </source>
</reference>
<dbReference type="InterPro" id="IPR013783">
    <property type="entry name" value="Ig-like_fold"/>
</dbReference>
<name>A0ABM1M358_NICVS</name>
<dbReference type="PANTHER" id="PTHR45080">
    <property type="entry name" value="CONTACTIN 5"/>
    <property type="match status" value="1"/>
</dbReference>
<dbReference type="SUPFAM" id="SSF48726">
    <property type="entry name" value="Immunoglobulin"/>
    <property type="match status" value="3"/>
</dbReference>
<keyword evidence="1" id="KW-0393">Immunoglobulin domain</keyword>
<sequence>MKYEISWIAILFASLLAAKSTSAIYLSHANLIKSTDDSSFLVTCRDDGGRPVTWSGPRGLLGAKSHPRVDMASYGTSIFFQHVAVKDSGNYTCSSGSEQKTMHLTVKGNLDTSGTQSPKGQLKTPLTFMDTSPNQTGIEFTDVTLRCEVKGGDKPIVTWSYENGGKISDPKFTIIGDGLLIKNVTRNDSRTYICKAMQTSTGDIMEQKIQLKVEHKPSFRHKIWVKTEEAWAFIGGEANLTCEVYAEPPATFQWLWKKQTVQEGFHNTQEGHIQKSVLQIFMKDSSRYGNYVCMAKNKLGTLEKIFSLQPGVQPPPPEYIELRGENSDLLDLGIGEPKITDKIPSAMSPTGYRVQYRPHSDDYWKEKDYERSEANSYPLLNLKHDTDYEVRAATINKAGISDYTNISNFRTLTLQTAAASTTFLTHVIAAFSIIFFFFGALW</sequence>
<organism evidence="6 7">
    <name type="scientific">Nicrophorus vespilloides</name>
    <name type="common">Boreal carrion beetle</name>
    <dbReference type="NCBI Taxonomy" id="110193"/>
    <lineage>
        <taxon>Eukaryota</taxon>
        <taxon>Metazoa</taxon>
        <taxon>Ecdysozoa</taxon>
        <taxon>Arthropoda</taxon>
        <taxon>Hexapoda</taxon>
        <taxon>Insecta</taxon>
        <taxon>Pterygota</taxon>
        <taxon>Neoptera</taxon>
        <taxon>Endopterygota</taxon>
        <taxon>Coleoptera</taxon>
        <taxon>Polyphaga</taxon>
        <taxon>Staphyliniformia</taxon>
        <taxon>Silphidae</taxon>
        <taxon>Nicrophorinae</taxon>
        <taxon>Nicrophorus</taxon>
    </lineage>
</organism>
<feature type="domain" description="Fibronectin type-III" evidence="5">
    <location>
        <begin position="316"/>
        <end position="416"/>
    </location>
</feature>
<dbReference type="CDD" id="cd00063">
    <property type="entry name" value="FN3"/>
    <property type="match status" value="1"/>
</dbReference>
<dbReference type="RefSeq" id="XP_017769008.1">
    <property type="nucleotide sequence ID" value="XM_017913519.1"/>
</dbReference>
<dbReference type="InterPro" id="IPR036179">
    <property type="entry name" value="Ig-like_dom_sf"/>
</dbReference>
<feature type="domain" description="Ig-like" evidence="4">
    <location>
        <begin position="125"/>
        <end position="210"/>
    </location>
</feature>
<dbReference type="Proteomes" id="UP000695000">
    <property type="component" value="Unplaced"/>
</dbReference>
<evidence type="ECO:0000256" key="3">
    <source>
        <dbReference type="SAM" id="SignalP"/>
    </source>
</evidence>
<dbReference type="InterPro" id="IPR003599">
    <property type="entry name" value="Ig_sub"/>
</dbReference>
<evidence type="ECO:0000313" key="7">
    <source>
        <dbReference type="RefSeq" id="XP_017769008.1"/>
    </source>
</evidence>
<evidence type="ECO:0000259" key="4">
    <source>
        <dbReference type="PROSITE" id="PS50835"/>
    </source>
</evidence>
<dbReference type="Pfam" id="PF13927">
    <property type="entry name" value="Ig_3"/>
    <property type="match status" value="2"/>
</dbReference>
<dbReference type="PROSITE" id="PS50835">
    <property type="entry name" value="IG_LIKE"/>
    <property type="match status" value="2"/>
</dbReference>
<dbReference type="SUPFAM" id="SSF49265">
    <property type="entry name" value="Fibronectin type III"/>
    <property type="match status" value="1"/>
</dbReference>
<dbReference type="InterPro" id="IPR003961">
    <property type="entry name" value="FN3_dom"/>
</dbReference>
<keyword evidence="3" id="KW-0732">Signal</keyword>
<dbReference type="CDD" id="cd00096">
    <property type="entry name" value="Ig"/>
    <property type="match status" value="1"/>
</dbReference>
<dbReference type="GeneID" id="108557117"/>
<keyword evidence="2" id="KW-0472">Membrane</keyword>
<evidence type="ECO:0000259" key="5">
    <source>
        <dbReference type="PROSITE" id="PS50853"/>
    </source>
</evidence>
<protein>
    <submittedName>
        <fullName evidence="7">Neural cell adhesion molecule 1-like isoform X1</fullName>
    </submittedName>
</protein>
<gene>
    <name evidence="7" type="primary">LOC108557117</name>
</gene>
<dbReference type="InterPro" id="IPR036116">
    <property type="entry name" value="FN3_sf"/>
</dbReference>
<dbReference type="InterPro" id="IPR007110">
    <property type="entry name" value="Ig-like_dom"/>
</dbReference>
<feature type="signal peptide" evidence="3">
    <location>
        <begin position="1"/>
        <end position="23"/>
    </location>
</feature>
<dbReference type="PANTHER" id="PTHR45080:SF27">
    <property type="entry name" value="NEURAL CELL ADHESION MOLECULE 1-LIKE"/>
    <property type="match status" value="1"/>
</dbReference>
<dbReference type="InterPro" id="IPR050958">
    <property type="entry name" value="Cell_Adh-Cytoskel_Orgn"/>
</dbReference>
<evidence type="ECO:0000256" key="2">
    <source>
        <dbReference type="SAM" id="Phobius"/>
    </source>
</evidence>
<dbReference type="SMART" id="SM00408">
    <property type="entry name" value="IGc2"/>
    <property type="match status" value="3"/>
</dbReference>
<feature type="transmembrane region" description="Helical" evidence="2">
    <location>
        <begin position="423"/>
        <end position="441"/>
    </location>
</feature>
<evidence type="ECO:0000313" key="6">
    <source>
        <dbReference type="Proteomes" id="UP000695000"/>
    </source>
</evidence>
<feature type="chain" id="PRO_5047276334" evidence="3">
    <location>
        <begin position="24"/>
        <end position="442"/>
    </location>
</feature>
<dbReference type="InterPro" id="IPR003598">
    <property type="entry name" value="Ig_sub2"/>
</dbReference>
<proteinExistence type="predicted"/>
<evidence type="ECO:0000256" key="1">
    <source>
        <dbReference type="ARBA" id="ARBA00023319"/>
    </source>
</evidence>
<dbReference type="SMART" id="SM00409">
    <property type="entry name" value="IG"/>
    <property type="match status" value="3"/>
</dbReference>
<dbReference type="Gene3D" id="2.60.40.10">
    <property type="entry name" value="Immunoglobulins"/>
    <property type="match status" value="4"/>
</dbReference>
<keyword evidence="2" id="KW-0812">Transmembrane</keyword>